<dbReference type="NCBIfam" id="TIGR01784">
    <property type="entry name" value="T_den_put_tspse"/>
    <property type="match status" value="1"/>
</dbReference>
<proteinExistence type="predicted"/>
<accession>A0A2A6DZN5</accession>
<evidence type="ECO:0008006" key="3">
    <source>
        <dbReference type="Google" id="ProtNLM"/>
    </source>
</evidence>
<dbReference type="Proteomes" id="UP000243688">
    <property type="component" value="Unassembled WGS sequence"/>
</dbReference>
<reference evidence="1 2" key="1">
    <citation type="submission" date="2016-12" db="EMBL/GenBank/DDBJ databases">
        <title>Candidatus Reconcilibacillus cellulovorans genome.</title>
        <authorList>
            <person name="Kolinko S."/>
            <person name="Wu Y.-W."/>
            <person name="Tachea F."/>
            <person name="Denzel E."/>
            <person name="Hiras J."/>
            <person name="Baecker N."/>
            <person name="Chan L.J."/>
            <person name="Eichorst S.A."/>
            <person name="Frey D."/>
            <person name="Adams P.D."/>
            <person name="Pray T."/>
            <person name="Tanjore D."/>
            <person name="Petzold C.J."/>
            <person name="Gladden J.M."/>
            <person name="Simmons B.A."/>
            <person name="Singer S.W."/>
        </authorList>
    </citation>
    <scope>NUCLEOTIDE SEQUENCE [LARGE SCALE GENOMIC DNA]</scope>
    <source>
        <strain evidence="1">JTherm</strain>
    </source>
</reference>
<name>A0A2A6DZN5_9BACL</name>
<dbReference type="EMBL" id="MOXJ01000019">
    <property type="protein sequence ID" value="PDO10152.1"/>
    <property type="molecule type" value="Genomic_DNA"/>
</dbReference>
<organism evidence="1 2">
    <name type="scientific">Candidatus Reconcilbacillus cellulovorans</name>
    <dbReference type="NCBI Taxonomy" id="1906605"/>
    <lineage>
        <taxon>Bacteria</taxon>
        <taxon>Bacillati</taxon>
        <taxon>Bacillota</taxon>
        <taxon>Bacilli</taxon>
        <taxon>Bacillales</taxon>
        <taxon>Paenibacillaceae</taxon>
        <taxon>Candidatus Reconcilbacillus</taxon>
    </lineage>
</organism>
<dbReference type="PANTHER" id="PTHR41317:SF1">
    <property type="entry name" value="PD-(D_E)XK NUCLEASE FAMILY TRANSPOSASE"/>
    <property type="match status" value="1"/>
</dbReference>
<comment type="caution">
    <text evidence="1">The sequence shown here is derived from an EMBL/GenBank/DDBJ whole genome shotgun (WGS) entry which is preliminary data.</text>
</comment>
<dbReference type="Pfam" id="PF12784">
    <property type="entry name" value="PDDEXK_2"/>
    <property type="match status" value="1"/>
</dbReference>
<dbReference type="AlphaFoldDB" id="A0A2A6DZN5"/>
<gene>
    <name evidence="1" type="ORF">BLM47_08875</name>
</gene>
<evidence type="ECO:0000313" key="2">
    <source>
        <dbReference type="Proteomes" id="UP000243688"/>
    </source>
</evidence>
<evidence type="ECO:0000313" key="1">
    <source>
        <dbReference type="EMBL" id="PDO10152.1"/>
    </source>
</evidence>
<sequence length="287" mass="32840">MTDLLDPKNDFVFKHIFGSEENKDVLLAFLNRTFEDAGRPRLTEIVLLNPYTDKDAPDDKQSILDICARAADGTLVNVEIQLFNRYDIEKRTLFYWAKLYTSQLSEGEQYRKLRRTVAINILNFAFLPNAQVHNVFHLKEDRTGIGLTDDLELHFMELPKLREEEAPVEGGLTNWLLFLKGIGREQWEVLAMQEPALKKAMTTLEILSQSEEARWRYEARQKFLRDQASMLEGAREEGRAEGLQQGLQQGKMDVARNLLARGMDADTVAEVTGLPVERIRALAEGQA</sequence>
<dbReference type="PANTHER" id="PTHR41317">
    <property type="entry name" value="PD-(D_E)XK NUCLEASE FAMILY TRANSPOSASE"/>
    <property type="match status" value="1"/>
</dbReference>
<protein>
    <recommendedName>
        <fullName evidence="3">Transposase</fullName>
    </recommendedName>
</protein>
<dbReference type="InterPro" id="IPR010106">
    <property type="entry name" value="RpnA"/>
</dbReference>